<name>A0A4C1XLL6_EUMVA</name>
<evidence type="ECO:0000313" key="4">
    <source>
        <dbReference type="EMBL" id="GBP63892.1"/>
    </source>
</evidence>
<dbReference type="InterPro" id="IPR001878">
    <property type="entry name" value="Znf_CCHC"/>
</dbReference>
<dbReference type="Proteomes" id="UP000299102">
    <property type="component" value="Unassembled WGS sequence"/>
</dbReference>
<proteinExistence type="predicted"/>
<dbReference type="OrthoDB" id="10026072at2759"/>
<evidence type="ECO:0000256" key="2">
    <source>
        <dbReference type="SAM" id="MobiDB-lite"/>
    </source>
</evidence>
<reference evidence="4 5" key="1">
    <citation type="journal article" date="2019" name="Commun. Biol.">
        <title>The bagworm genome reveals a unique fibroin gene that provides high tensile strength.</title>
        <authorList>
            <person name="Kono N."/>
            <person name="Nakamura H."/>
            <person name="Ohtoshi R."/>
            <person name="Tomita M."/>
            <person name="Numata K."/>
            <person name="Arakawa K."/>
        </authorList>
    </citation>
    <scope>NUCLEOTIDE SEQUENCE [LARGE SCALE GENOMIC DNA]</scope>
</reference>
<dbReference type="PROSITE" id="PS50158">
    <property type="entry name" value="ZF_CCHC"/>
    <property type="match status" value="1"/>
</dbReference>
<dbReference type="GO" id="GO:0003676">
    <property type="term" value="F:nucleic acid binding"/>
    <property type="evidence" value="ECO:0007669"/>
    <property type="project" value="InterPro"/>
</dbReference>
<keyword evidence="1" id="KW-0863">Zinc-finger</keyword>
<comment type="caution">
    <text evidence="4">The sequence shown here is derived from an EMBL/GenBank/DDBJ whole genome shotgun (WGS) entry which is preliminary data.</text>
</comment>
<organism evidence="4 5">
    <name type="scientific">Eumeta variegata</name>
    <name type="common">Bagworm moth</name>
    <name type="synonym">Eumeta japonica</name>
    <dbReference type="NCBI Taxonomy" id="151549"/>
    <lineage>
        <taxon>Eukaryota</taxon>
        <taxon>Metazoa</taxon>
        <taxon>Ecdysozoa</taxon>
        <taxon>Arthropoda</taxon>
        <taxon>Hexapoda</taxon>
        <taxon>Insecta</taxon>
        <taxon>Pterygota</taxon>
        <taxon>Neoptera</taxon>
        <taxon>Endopterygota</taxon>
        <taxon>Lepidoptera</taxon>
        <taxon>Glossata</taxon>
        <taxon>Ditrysia</taxon>
        <taxon>Tineoidea</taxon>
        <taxon>Psychidae</taxon>
        <taxon>Oiketicinae</taxon>
        <taxon>Eumeta</taxon>
    </lineage>
</organism>
<dbReference type="SUPFAM" id="SSF57756">
    <property type="entry name" value="Retrovirus zinc finger-like domains"/>
    <property type="match status" value="1"/>
</dbReference>
<protein>
    <submittedName>
        <fullName evidence="4">Uncharacterized 50 kDa protein in type I retrotransposable element R1DM</fullName>
    </submittedName>
</protein>
<gene>
    <name evidence="4" type="ORF">EVAR_39554_1</name>
</gene>
<keyword evidence="1" id="KW-0862">Zinc</keyword>
<sequence length="427" mass="47402">MADREESAIFPPRQSLCRTPPSEITILEDLPTGYAAGKRPRESPSEENPAVKPRLETESDEERTAAAPRCSEKEELMRRVHDSVKAISALVAGPGSKLNKADISNVAAYGHEILVVVAALNLRGSEAVATDQPQSYASALRLPGLERAAVRKPESGPVLAIYPVAEQLENVKTAEDTKQLLKNAIDPASMQVQVTKVRKVGRAGVVVQTTSAESANKIRKAVPLTLRVTEPRSRKPRVALRNMLGDPSNEDILTGLYEQNLRVRDPTWTLERLKQACRIAFKKSRRDHPITMVVLECSPELRDLLVSLDRAFIGWEAVPVCDYIDVTCCHKCQQYGHPAEHCRSKDIVCGKCGEVGHKLEDCKATVTRCATCHRFGRRDAETHKTASRECPARKFAKERYVSVTRYGYAWRIACRADQPGMLYGCYT</sequence>
<dbReference type="SMART" id="SM00343">
    <property type="entry name" value="ZnF_C2HC"/>
    <property type="match status" value="2"/>
</dbReference>
<keyword evidence="1" id="KW-0479">Metal-binding</keyword>
<evidence type="ECO:0000313" key="5">
    <source>
        <dbReference type="Proteomes" id="UP000299102"/>
    </source>
</evidence>
<feature type="domain" description="CCHC-type" evidence="3">
    <location>
        <begin position="349"/>
        <end position="363"/>
    </location>
</feature>
<dbReference type="GO" id="GO:0008270">
    <property type="term" value="F:zinc ion binding"/>
    <property type="evidence" value="ECO:0007669"/>
    <property type="project" value="UniProtKB-KW"/>
</dbReference>
<keyword evidence="5" id="KW-1185">Reference proteome</keyword>
<evidence type="ECO:0000259" key="3">
    <source>
        <dbReference type="PROSITE" id="PS50158"/>
    </source>
</evidence>
<dbReference type="AlphaFoldDB" id="A0A4C1XLL6"/>
<evidence type="ECO:0000256" key="1">
    <source>
        <dbReference type="PROSITE-ProRule" id="PRU00047"/>
    </source>
</evidence>
<feature type="region of interest" description="Disordered" evidence="2">
    <location>
        <begin position="1"/>
        <end position="70"/>
    </location>
</feature>
<accession>A0A4C1XLL6</accession>
<dbReference type="EMBL" id="BGZK01000882">
    <property type="protein sequence ID" value="GBP63892.1"/>
    <property type="molecule type" value="Genomic_DNA"/>
</dbReference>
<dbReference type="InterPro" id="IPR036875">
    <property type="entry name" value="Znf_CCHC_sf"/>
</dbReference>